<dbReference type="Proteomes" id="UP000284177">
    <property type="component" value="Unassembled WGS sequence"/>
</dbReference>
<evidence type="ECO:0000259" key="2">
    <source>
        <dbReference type="Pfam" id="PF21113"/>
    </source>
</evidence>
<sequence length="424" mass="46993">MANIKVPYGKTHWDIKIPDENLMGVLESNVNEFKPELTQEEIVNRALDTPIGSPKLEELVKDKKDIVIITSDHTRPVPSKITMPILLERIRKVNPDIDIKILIATGFHRASTREELINKFGEEIVENENIIIHDSRDDESLVKLGILPSGGELWLNKLVEETELLIAEGFIEPHFFAGFSGGRKSVLPGIAGAKTVLANHCSEFIASKHARTGILDRNPIHEDMLYAAKKANLAFILNVVINSKKKIINAFAGDCEEAHLEGCNFLLDISKVDKVDADIVVSTNGGYPLDQNVYQAVKGMTAAEATCKEGGVIIMISACNDGHGGQSFYDNLANASSPREVLHKVHKISRDKTIPDQWEFQILARILDKFTVILVTDMYDPEKIRAMHMEHAYTFEEALEKAFEIKGKGAKVAVIPDGVSVIVN</sequence>
<dbReference type="GO" id="GO:0050043">
    <property type="term" value="F:lactate racemase activity"/>
    <property type="evidence" value="ECO:0007669"/>
    <property type="project" value="InterPro"/>
</dbReference>
<dbReference type="Gene3D" id="3.90.226.30">
    <property type="match status" value="1"/>
</dbReference>
<keyword evidence="4" id="KW-1185">Reference proteome</keyword>
<dbReference type="AlphaFoldDB" id="A0A419T290"/>
<dbReference type="InterPro" id="IPR043166">
    <property type="entry name" value="LarA-like_C"/>
</dbReference>
<dbReference type="OrthoDB" id="9770545at2"/>
<dbReference type="InterPro" id="IPR048520">
    <property type="entry name" value="LarA_C"/>
</dbReference>
<dbReference type="NCBIfam" id="NF033504">
    <property type="entry name" value="Ni_dep_LarA"/>
    <property type="match status" value="1"/>
</dbReference>
<dbReference type="InterPro" id="IPR018657">
    <property type="entry name" value="LarA-like_N"/>
</dbReference>
<dbReference type="Gene3D" id="3.40.50.11440">
    <property type="match status" value="1"/>
</dbReference>
<feature type="domain" description="LarA-like N-terminal" evidence="1">
    <location>
        <begin position="8"/>
        <end position="213"/>
    </location>
</feature>
<dbReference type="Pfam" id="PF21113">
    <property type="entry name" value="LarA_C"/>
    <property type="match status" value="1"/>
</dbReference>
<evidence type="ECO:0000313" key="4">
    <source>
        <dbReference type="Proteomes" id="UP000284177"/>
    </source>
</evidence>
<dbReference type="PANTHER" id="PTHR33171:SF17">
    <property type="entry name" value="LARA-LIKE N-TERMINAL DOMAIN-CONTAINING PROTEIN"/>
    <property type="match status" value="1"/>
</dbReference>
<dbReference type="RefSeq" id="WP_120169360.1">
    <property type="nucleotide sequence ID" value="NZ_MCIB01000018.1"/>
</dbReference>
<comment type="caution">
    <text evidence="3">The sequence shown here is derived from an EMBL/GenBank/DDBJ whole genome shotgun (WGS) entry which is preliminary data.</text>
</comment>
<accession>A0A419T290</accession>
<proteinExistence type="predicted"/>
<dbReference type="EMBL" id="MCIB01000018">
    <property type="protein sequence ID" value="RKD31541.1"/>
    <property type="molecule type" value="Genomic_DNA"/>
</dbReference>
<name>A0A419T290_9FIRM</name>
<dbReference type="InterPro" id="IPR047926">
    <property type="entry name" value="Ni_dep_LarA"/>
</dbReference>
<protein>
    <submittedName>
        <fullName evidence="3">Lactate racemization operon protein LarA</fullName>
    </submittedName>
</protein>
<dbReference type="Pfam" id="PF09861">
    <property type="entry name" value="Lar_N"/>
    <property type="match status" value="1"/>
</dbReference>
<evidence type="ECO:0000259" key="1">
    <source>
        <dbReference type="Pfam" id="PF09861"/>
    </source>
</evidence>
<evidence type="ECO:0000313" key="3">
    <source>
        <dbReference type="EMBL" id="RKD31541.1"/>
    </source>
</evidence>
<feature type="domain" description="Lactate racemase C-terminal" evidence="2">
    <location>
        <begin position="272"/>
        <end position="423"/>
    </location>
</feature>
<dbReference type="PANTHER" id="PTHR33171">
    <property type="entry name" value="LAR_N DOMAIN-CONTAINING PROTEIN"/>
    <property type="match status" value="1"/>
</dbReference>
<dbReference type="InterPro" id="IPR048068">
    <property type="entry name" value="LarA-like"/>
</dbReference>
<reference evidence="3 4" key="1">
    <citation type="submission" date="2016-08" db="EMBL/GenBank/DDBJ databases">
        <title>Novel Firmicutes and Novel Genomes.</title>
        <authorList>
            <person name="Poppleton D.I."/>
            <person name="Gribaldo S."/>
        </authorList>
    </citation>
    <scope>NUCLEOTIDE SEQUENCE [LARGE SCALE GENOMIC DNA]</scope>
    <source>
        <strain evidence="3 4">CTT3</strain>
    </source>
</reference>
<gene>
    <name evidence="3" type="ORF">BET03_12555</name>
</gene>
<organism evidence="3 4">
    <name type="scientific">Thermohalobacter berrensis</name>
    <dbReference type="NCBI Taxonomy" id="99594"/>
    <lineage>
        <taxon>Bacteria</taxon>
        <taxon>Bacillati</taxon>
        <taxon>Bacillota</taxon>
        <taxon>Tissierellia</taxon>
        <taxon>Tissierellales</taxon>
        <taxon>Thermohalobacteraceae</taxon>
        <taxon>Thermohalobacter</taxon>
    </lineage>
</organism>